<comment type="caution">
    <text evidence="3">The sequence shown here is derived from an EMBL/GenBank/DDBJ whole genome shotgun (WGS) entry which is preliminary data.</text>
</comment>
<dbReference type="Proteomes" id="UP000178023">
    <property type="component" value="Unassembled WGS sequence"/>
</dbReference>
<sequence>MYKKLITLLIFSVAVGFGFGNSAFAQSQYSDSVDHYSFTLPSGWEEIPKSVIDQYIDEVVRQTQGQRIEYAAGFQLAEKDYFQYPYILVQEHDVNTPSYSEIERAFSDSDYQSLVQQKTAEYSELLTSATLEKPFVDKERGIIFMNIQLDVANVGKVNGLIAMFLGKQGITQLNFYAVSSEYSRWLPIFNSMIDSFKFDPAYAYDPVEAVKNDSPSLFEGVAEKGLSGAIIGGIIGLLAALIGWGLRKKKSKDTL</sequence>
<feature type="signal peptide" evidence="2">
    <location>
        <begin position="1"/>
        <end position="25"/>
    </location>
</feature>
<evidence type="ECO:0000313" key="4">
    <source>
        <dbReference type="Proteomes" id="UP000178023"/>
    </source>
</evidence>
<dbReference type="AlphaFoldDB" id="A0A1F8F5K7"/>
<feature type="transmembrane region" description="Helical" evidence="1">
    <location>
        <begin position="225"/>
        <end position="246"/>
    </location>
</feature>
<reference evidence="3 4" key="1">
    <citation type="journal article" date="2016" name="Nat. Commun.">
        <title>Thousands of microbial genomes shed light on interconnected biogeochemical processes in an aquifer system.</title>
        <authorList>
            <person name="Anantharaman K."/>
            <person name="Brown C.T."/>
            <person name="Hug L.A."/>
            <person name="Sharon I."/>
            <person name="Castelle C.J."/>
            <person name="Probst A.J."/>
            <person name="Thomas B.C."/>
            <person name="Singh A."/>
            <person name="Wilkins M.J."/>
            <person name="Karaoz U."/>
            <person name="Brodie E.L."/>
            <person name="Williams K.H."/>
            <person name="Hubbard S.S."/>
            <person name="Banfield J.F."/>
        </authorList>
    </citation>
    <scope>NUCLEOTIDE SEQUENCE [LARGE SCALE GENOMIC DNA]</scope>
</reference>
<name>A0A1F8F5K7_9BACT</name>
<dbReference type="EMBL" id="MGJL01000005">
    <property type="protein sequence ID" value="OGN08411.1"/>
    <property type="molecule type" value="Genomic_DNA"/>
</dbReference>
<evidence type="ECO:0000313" key="3">
    <source>
        <dbReference type="EMBL" id="OGN08411.1"/>
    </source>
</evidence>
<accession>A0A1F8F5K7</accession>
<feature type="chain" id="PRO_5009535470" description="DUF2167 domain-containing protein" evidence="2">
    <location>
        <begin position="26"/>
        <end position="255"/>
    </location>
</feature>
<protein>
    <recommendedName>
        <fullName evidence="5">DUF2167 domain-containing protein</fullName>
    </recommendedName>
</protein>
<proteinExistence type="predicted"/>
<evidence type="ECO:0000256" key="1">
    <source>
        <dbReference type="SAM" id="Phobius"/>
    </source>
</evidence>
<keyword evidence="1" id="KW-0472">Membrane</keyword>
<organism evidence="3 4">
    <name type="scientific">Candidatus Yanofskybacteria bacterium RIFCSPHIGHO2_01_FULL_45_42</name>
    <dbReference type="NCBI Taxonomy" id="1802671"/>
    <lineage>
        <taxon>Bacteria</taxon>
        <taxon>Candidatus Yanofskyibacteriota</taxon>
    </lineage>
</organism>
<evidence type="ECO:0000256" key="2">
    <source>
        <dbReference type="SAM" id="SignalP"/>
    </source>
</evidence>
<evidence type="ECO:0008006" key="5">
    <source>
        <dbReference type="Google" id="ProtNLM"/>
    </source>
</evidence>
<keyword evidence="1" id="KW-0812">Transmembrane</keyword>
<keyword evidence="1" id="KW-1133">Transmembrane helix</keyword>
<gene>
    <name evidence="3" type="ORF">A2750_02560</name>
</gene>
<keyword evidence="2" id="KW-0732">Signal</keyword>